<protein>
    <submittedName>
        <fullName evidence="2">Carboxymethylenebutenolidase</fullName>
    </submittedName>
</protein>
<dbReference type="SUPFAM" id="SSF53474">
    <property type="entry name" value="alpha/beta-Hydrolases"/>
    <property type="match status" value="1"/>
</dbReference>
<dbReference type="PANTHER" id="PTHR46623:SF6">
    <property type="entry name" value="ALPHA_BETA-HYDROLASES SUPERFAMILY PROTEIN"/>
    <property type="match status" value="1"/>
</dbReference>
<dbReference type="KEGG" id="htq:FRZ44_36390"/>
<evidence type="ECO:0000313" key="2">
    <source>
        <dbReference type="EMBL" id="QEX18334.1"/>
    </source>
</evidence>
<accession>A0A5J6MLN6</accession>
<dbReference type="RefSeq" id="WP_151178502.1">
    <property type="nucleotide sequence ID" value="NZ_CP042906.1"/>
</dbReference>
<dbReference type="PANTHER" id="PTHR46623">
    <property type="entry name" value="CARBOXYMETHYLENEBUTENOLIDASE-RELATED"/>
    <property type="match status" value="1"/>
</dbReference>
<dbReference type="InterPro" id="IPR029058">
    <property type="entry name" value="AB_hydrolase_fold"/>
</dbReference>
<dbReference type="Pfam" id="PF01738">
    <property type="entry name" value="DLH"/>
    <property type="match status" value="1"/>
</dbReference>
<sequence length="230" mass="24567">MGQKIEIAVPDKSGKMNAYLAAPSGQAKAGIVVIQEILGVNPGIRAMTDSWAAKGYMAAAPDLFWRLKPNVELDADVPAQFQQGLDYMNKFDGDKSIDDIKATIAALRTRGCKKVGVIGYCLGGRLAFLCATRTDSDATAAYYGTGLDGLLGEKSKIRKPLLLHIAKQDKFVPAEAQAKVHAALKGNPLVTIHDYDADHAFARHTGSSRVPALADQADARTAAFFAKHLA</sequence>
<evidence type="ECO:0000259" key="1">
    <source>
        <dbReference type="Pfam" id="PF01738"/>
    </source>
</evidence>
<dbReference type="InterPro" id="IPR002925">
    <property type="entry name" value="Dienelactn_hydro"/>
</dbReference>
<organism evidence="2 3">
    <name type="scientific">Hypericibacter terrae</name>
    <dbReference type="NCBI Taxonomy" id="2602015"/>
    <lineage>
        <taxon>Bacteria</taxon>
        <taxon>Pseudomonadati</taxon>
        <taxon>Pseudomonadota</taxon>
        <taxon>Alphaproteobacteria</taxon>
        <taxon>Rhodospirillales</taxon>
        <taxon>Dongiaceae</taxon>
        <taxon>Hypericibacter</taxon>
    </lineage>
</organism>
<dbReference type="EMBL" id="CP042906">
    <property type="protein sequence ID" value="QEX18334.1"/>
    <property type="molecule type" value="Genomic_DNA"/>
</dbReference>
<reference evidence="2 3" key="1">
    <citation type="submission" date="2019-08" db="EMBL/GenBank/DDBJ databases">
        <title>Hyperibacter terrae gen. nov., sp. nov. and Hyperibacter viscosus sp. nov., two new members in the family Rhodospirillaceae isolated from the rhizosphere of Hypericum perforatum.</title>
        <authorList>
            <person name="Noviana Z."/>
        </authorList>
    </citation>
    <scope>NUCLEOTIDE SEQUENCE [LARGE SCALE GENOMIC DNA]</scope>
    <source>
        <strain evidence="2 3">R5913</strain>
    </source>
</reference>
<dbReference type="OrthoDB" id="9771666at2"/>
<dbReference type="InterPro" id="IPR051049">
    <property type="entry name" value="Dienelactone_hydrolase-like"/>
</dbReference>
<dbReference type="Gene3D" id="3.40.50.1820">
    <property type="entry name" value="alpha/beta hydrolase"/>
    <property type="match status" value="1"/>
</dbReference>
<dbReference type="GO" id="GO:0016787">
    <property type="term" value="F:hydrolase activity"/>
    <property type="evidence" value="ECO:0007669"/>
    <property type="project" value="InterPro"/>
</dbReference>
<evidence type="ECO:0000313" key="3">
    <source>
        <dbReference type="Proteomes" id="UP000326202"/>
    </source>
</evidence>
<keyword evidence="3" id="KW-1185">Reference proteome</keyword>
<dbReference type="AlphaFoldDB" id="A0A5J6MLN6"/>
<feature type="domain" description="Dienelactone hydrolase" evidence="1">
    <location>
        <begin position="16"/>
        <end position="228"/>
    </location>
</feature>
<name>A0A5J6MLN6_9PROT</name>
<dbReference type="Proteomes" id="UP000326202">
    <property type="component" value="Chromosome"/>
</dbReference>
<gene>
    <name evidence="2" type="ORF">FRZ44_36390</name>
</gene>
<proteinExistence type="predicted"/>